<accession>A0ACC6FS58</accession>
<proteinExistence type="predicted"/>
<keyword evidence="2" id="KW-1185">Reference proteome</keyword>
<sequence>MCLIGLMDLCGVYECEWGGAAESGLFGIDCALYMMDLYYVDNDSL</sequence>
<dbReference type="EMBL" id="JANURN010000004">
    <property type="protein sequence ID" value="MDL0082101.1"/>
    <property type="molecule type" value="Genomic_DNA"/>
</dbReference>
<reference evidence="1 2" key="1">
    <citation type="journal article" date="2023" name="Microorganisms">
        <title>Isolation and Genomic Characteristics of Cat-Borne Campylobacter felis sp. nov. and Sheep-Borne Campylobacter ovis sp. nov.</title>
        <authorList>
            <person name="Wang H."/>
            <person name="Li Y."/>
            <person name="Gu Y."/>
            <person name="Zhou G."/>
            <person name="Chen X."/>
            <person name="Zhang X."/>
            <person name="Shao Z."/>
            <person name="Zhang J."/>
            <person name="Zhang M."/>
        </authorList>
    </citation>
    <scope>NUCLEOTIDE SEQUENCE [LARGE SCALE GENOMIC DNA]</scope>
    <source>
        <strain evidence="1 2">XJK30-2</strain>
    </source>
</reference>
<gene>
    <name evidence="1" type="ORF">NYG90_05345</name>
</gene>
<evidence type="ECO:0000313" key="2">
    <source>
        <dbReference type="Proteomes" id="UP001173802"/>
    </source>
</evidence>
<comment type="caution">
    <text evidence="1">The sequence shown here is derived from an EMBL/GenBank/DDBJ whole genome shotgun (WGS) entry which is preliminary data.</text>
</comment>
<organism evidence="1 2">
    <name type="scientific">Helicobacter zhangjianzhongii</name>
    <dbReference type="NCBI Taxonomy" id="2974574"/>
    <lineage>
        <taxon>Bacteria</taxon>
        <taxon>Pseudomonadati</taxon>
        <taxon>Campylobacterota</taxon>
        <taxon>Epsilonproteobacteria</taxon>
        <taxon>Campylobacterales</taxon>
        <taxon>Helicobacteraceae</taxon>
        <taxon>Helicobacter</taxon>
    </lineage>
</organism>
<dbReference type="Proteomes" id="UP001173802">
    <property type="component" value="Unassembled WGS sequence"/>
</dbReference>
<protein>
    <submittedName>
        <fullName evidence="1">Uncharacterized protein</fullName>
    </submittedName>
</protein>
<evidence type="ECO:0000313" key="1">
    <source>
        <dbReference type="EMBL" id="MDL0082101.1"/>
    </source>
</evidence>
<name>A0ACC6FS58_9HELI</name>